<dbReference type="GO" id="GO:0072330">
    <property type="term" value="P:monocarboxylic acid biosynthetic process"/>
    <property type="evidence" value="ECO:0007669"/>
    <property type="project" value="UniProtKB-ARBA"/>
</dbReference>
<dbReference type="AlphaFoldDB" id="A0A9W9NTD4"/>
<proteinExistence type="predicted"/>
<dbReference type="PANTHER" id="PTHR17630">
    <property type="entry name" value="DIENELACTONE HYDROLASE"/>
    <property type="match status" value="1"/>
</dbReference>
<dbReference type="GO" id="GO:0016787">
    <property type="term" value="F:hydrolase activity"/>
    <property type="evidence" value="ECO:0007669"/>
    <property type="project" value="InterPro"/>
</dbReference>
<dbReference type="InterPro" id="IPR029058">
    <property type="entry name" value="AB_hydrolase_fold"/>
</dbReference>
<dbReference type="OrthoDB" id="17560at2759"/>
<evidence type="ECO:0000313" key="2">
    <source>
        <dbReference type="EMBL" id="KAJ5225431.1"/>
    </source>
</evidence>
<dbReference type="RefSeq" id="XP_058328842.1">
    <property type="nucleotide sequence ID" value="XM_058475952.1"/>
</dbReference>
<feature type="domain" description="Dienelactone hydrolase" evidence="1">
    <location>
        <begin position="32"/>
        <end position="246"/>
    </location>
</feature>
<evidence type="ECO:0000313" key="3">
    <source>
        <dbReference type="Proteomes" id="UP001150941"/>
    </source>
</evidence>
<protein>
    <recommendedName>
        <fullName evidence="1">Dienelactone hydrolase domain-containing protein</fullName>
    </recommendedName>
</protein>
<keyword evidence="3" id="KW-1185">Reference proteome</keyword>
<accession>A0A9W9NTD4</accession>
<dbReference type="Gene3D" id="3.40.50.1820">
    <property type="entry name" value="alpha/beta hydrolase"/>
    <property type="match status" value="1"/>
</dbReference>
<organism evidence="2 3">
    <name type="scientific">Penicillium chermesinum</name>
    <dbReference type="NCBI Taxonomy" id="63820"/>
    <lineage>
        <taxon>Eukaryota</taxon>
        <taxon>Fungi</taxon>
        <taxon>Dikarya</taxon>
        <taxon>Ascomycota</taxon>
        <taxon>Pezizomycotina</taxon>
        <taxon>Eurotiomycetes</taxon>
        <taxon>Eurotiomycetidae</taxon>
        <taxon>Eurotiales</taxon>
        <taxon>Aspergillaceae</taxon>
        <taxon>Penicillium</taxon>
    </lineage>
</organism>
<dbReference type="EMBL" id="JAPQKS010000005">
    <property type="protein sequence ID" value="KAJ5225431.1"/>
    <property type="molecule type" value="Genomic_DNA"/>
</dbReference>
<comment type="caution">
    <text evidence="2">The sequence shown here is derived from an EMBL/GenBank/DDBJ whole genome shotgun (WGS) entry which is preliminary data.</text>
</comment>
<sequence>MASYPSTSCCYQGFKHEGQPTGELSRLQDFEVYTSYPPDKSTEHAILILTDVTGHGTPNIQLVADQFAANGYLVIVPDLFFGDPIPLNRPGDFDMQKWRSGGVSPRGQIPLPRDRGSHCHGELGGAQDQRIGLVGYCFGGKYVVRHLRSGKADVGYTAHPSHVDESELKEIQGPLAIAAAEDDHIFPAEKRHQSEAILRELGLPYQVNLYSGVKHGFAVRGDPSVKQIRYAKQSAFLQAIEWFGEHLKE</sequence>
<evidence type="ECO:0000259" key="1">
    <source>
        <dbReference type="Pfam" id="PF01738"/>
    </source>
</evidence>
<dbReference type="GeneID" id="83203255"/>
<dbReference type="SUPFAM" id="SSF53474">
    <property type="entry name" value="alpha/beta-Hydrolases"/>
    <property type="match status" value="1"/>
</dbReference>
<gene>
    <name evidence="2" type="ORF">N7468_006656</name>
</gene>
<dbReference type="PANTHER" id="PTHR17630:SF44">
    <property type="entry name" value="PROTEIN AIM2"/>
    <property type="match status" value="1"/>
</dbReference>
<reference evidence="2" key="1">
    <citation type="submission" date="2022-11" db="EMBL/GenBank/DDBJ databases">
        <authorList>
            <person name="Petersen C."/>
        </authorList>
    </citation>
    <scope>NUCLEOTIDE SEQUENCE</scope>
    <source>
        <strain evidence="2">IBT 19713</strain>
    </source>
</reference>
<name>A0A9W9NTD4_9EURO</name>
<dbReference type="GO" id="GO:0017000">
    <property type="term" value="P:antibiotic biosynthetic process"/>
    <property type="evidence" value="ECO:0007669"/>
    <property type="project" value="UniProtKB-ARBA"/>
</dbReference>
<dbReference type="InterPro" id="IPR002925">
    <property type="entry name" value="Dienelactn_hydro"/>
</dbReference>
<dbReference type="Proteomes" id="UP001150941">
    <property type="component" value="Unassembled WGS sequence"/>
</dbReference>
<reference evidence="2" key="2">
    <citation type="journal article" date="2023" name="IMA Fungus">
        <title>Comparative genomic study of the Penicillium genus elucidates a diverse pangenome and 15 lateral gene transfer events.</title>
        <authorList>
            <person name="Petersen C."/>
            <person name="Sorensen T."/>
            <person name="Nielsen M.R."/>
            <person name="Sondergaard T.E."/>
            <person name="Sorensen J.L."/>
            <person name="Fitzpatrick D.A."/>
            <person name="Frisvad J.C."/>
            <person name="Nielsen K.L."/>
        </authorList>
    </citation>
    <scope>NUCLEOTIDE SEQUENCE</scope>
    <source>
        <strain evidence="2">IBT 19713</strain>
    </source>
</reference>
<dbReference type="Pfam" id="PF01738">
    <property type="entry name" value="DLH"/>
    <property type="match status" value="1"/>
</dbReference>